<gene>
    <name evidence="4" type="ORF">KOR34_10070</name>
</gene>
<dbReference type="InterPro" id="IPR011051">
    <property type="entry name" value="RmlC_Cupin_sf"/>
</dbReference>
<feature type="chain" id="PRO_5022838334" evidence="2">
    <location>
        <begin position="22"/>
        <end position="147"/>
    </location>
</feature>
<dbReference type="AlphaFoldDB" id="A0A5C5VC03"/>
<dbReference type="PANTHER" id="PTHR35848">
    <property type="entry name" value="OXALATE-BINDING PROTEIN"/>
    <property type="match status" value="1"/>
</dbReference>
<feature type="signal peptide" evidence="2">
    <location>
        <begin position="1"/>
        <end position="21"/>
    </location>
</feature>
<dbReference type="InterPro" id="IPR051610">
    <property type="entry name" value="GPI/OXD"/>
</dbReference>
<dbReference type="GO" id="GO:0046872">
    <property type="term" value="F:metal ion binding"/>
    <property type="evidence" value="ECO:0007669"/>
    <property type="project" value="UniProtKB-KW"/>
</dbReference>
<keyword evidence="5" id="KW-1185">Reference proteome</keyword>
<dbReference type="Pfam" id="PF07883">
    <property type="entry name" value="Cupin_2"/>
    <property type="match status" value="1"/>
</dbReference>
<dbReference type="InterPro" id="IPR013096">
    <property type="entry name" value="Cupin_2"/>
</dbReference>
<reference evidence="4 5" key="1">
    <citation type="submission" date="2019-02" db="EMBL/GenBank/DDBJ databases">
        <title>Deep-cultivation of Planctomycetes and their phenomic and genomic characterization uncovers novel biology.</title>
        <authorList>
            <person name="Wiegand S."/>
            <person name="Jogler M."/>
            <person name="Boedeker C."/>
            <person name="Pinto D."/>
            <person name="Vollmers J."/>
            <person name="Rivas-Marin E."/>
            <person name="Kohn T."/>
            <person name="Peeters S.H."/>
            <person name="Heuer A."/>
            <person name="Rast P."/>
            <person name="Oberbeckmann S."/>
            <person name="Bunk B."/>
            <person name="Jeske O."/>
            <person name="Meyerdierks A."/>
            <person name="Storesund J.E."/>
            <person name="Kallscheuer N."/>
            <person name="Luecker S."/>
            <person name="Lage O.M."/>
            <person name="Pohl T."/>
            <person name="Merkel B.J."/>
            <person name="Hornburger P."/>
            <person name="Mueller R.-W."/>
            <person name="Bruemmer F."/>
            <person name="Labrenz M."/>
            <person name="Spormann A.M."/>
            <person name="Op Den Camp H."/>
            <person name="Overmann J."/>
            <person name="Amann R."/>
            <person name="Jetten M.S.M."/>
            <person name="Mascher T."/>
            <person name="Medema M.H."/>
            <person name="Devos D.P."/>
            <person name="Kaster A.-K."/>
            <person name="Ovreas L."/>
            <person name="Rohde M."/>
            <person name="Galperin M.Y."/>
            <person name="Jogler C."/>
        </authorList>
    </citation>
    <scope>NUCLEOTIDE SEQUENCE [LARGE SCALE GENOMIC DNA]</scope>
    <source>
        <strain evidence="4 5">KOR34</strain>
    </source>
</reference>
<dbReference type="Proteomes" id="UP000316714">
    <property type="component" value="Unassembled WGS sequence"/>
</dbReference>
<dbReference type="InterPro" id="IPR014710">
    <property type="entry name" value="RmlC-like_jellyroll"/>
</dbReference>
<evidence type="ECO:0000313" key="4">
    <source>
        <dbReference type="EMBL" id="TWT36108.1"/>
    </source>
</evidence>
<evidence type="ECO:0000256" key="1">
    <source>
        <dbReference type="ARBA" id="ARBA00022723"/>
    </source>
</evidence>
<keyword evidence="1" id="KW-0479">Metal-binding</keyword>
<dbReference type="OrthoDB" id="9794183at2"/>
<accession>A0A5C5VC03</accession>
<proteinExistence type="predicted"/>
<name>A0A5C5VC03_9BACT</name>
<dbReference type="PANTHER" id="PTHR35848:SF6">
    <property type="entry name" value="CUPIN TYPE-2 DOMAIN-CONTAINING PROTEIN"/>
    <property type="match status" value="1"/>
</dbReference>
<comment type="caution">
    <text evidence="4">The sequence shown here is derived from an EMBL/GenBank/DDBJ whole genome shotgun (WGS) entry which is preliminary data.</text>
</comment>
<dbReference type="EMBL" id="SIHJ01000001">
    <property type="protein sequence ID" value="TWT36108.1"/>
    <property type="molecule type" value="Genomic_DNA"/>
</dbReference>
<protein>
    <submittedName>
        <fullName evidence="4">Cupin domain protein</fullName>
    </submittedName>
</protein>
<evidence type="ECO:0000313" key="5">
    <source>
        <dbReference type="Proteomes" id="UP000316714"/>
    </source>
</evidence>
<organism evidence="4 5">
    <name type="scientific">Posidoniimonas corsicana</name>
    <dbReference type="NCBI Taxonomy" id="1938618"/>
    <lineage>
        <taxon>Bacteria</taxon>
        <taxon>Pseudomonadati</taxon>
        <taxon>Planctomycetota</taxon>
        <taxon>Planctomycetia</taxon>
        <taxon>Pirellulales</taxon>
        <taxon>Lacipirellulaceae</taxon>
        <taxon>Posidoniimonas</taxon>
    </lineage>
</organism>
<evidence type="ECO:0000256" key="2">
    <source>
        <dbReference type="SAM" id="SignalP"/>
    </source>
</evidence>
<evidence type="ECO:0000259" key="3">
    <source>
        <dbReference type="Pfam" id="PF07883"/>
    </source>
</evidence>
<feature type="domain" description="Cupin type-2" evidence="3">
    <location>
        <begin position="75"/>
        <end position="142"/>
    </location>
</feature>
<keyword evidence="2" id="KW-0732">Signal</keyword>
<dbReference type="RefSeq" id="WP_146562757.1">
    <property type="nucleotide sequence ID" value="NZ_SIHJ01000001.1"/>
</dbReference>
<dbReference type="SUPFAM" id="SSF51182">
    <property type="entry name" value="RmlC-like cupins"/>
    <property type="match status" value="1"/>
</dbReference>
<sequence length="147" mass="16516" precursor="true">MKTKLLLMCVAAAALAYRGFAEDGAEPADRAPDKKFTIDNCVNTFNMEGAIKTDAGYQYWFADKDFLDGRTLKLSVVKPHQATHAPHTHAEDEFFFILEGEAEFHLNGQTKTGGPLTSFYCPPNSHHGLRNIGDTEMKYLVIKKYQR</sequence>
<dbReference type="Gene3D" id="2.60.120.10">
    <property type="entry name" value="Jelly Rolls"/>
    <property type="match status" value="1"/>
</dbReference>